<evidence type="ECO:0000256" key="2">
    <source>
        <dbReference type="ARBA" id="ARBA00023270"/>
    </source>
</evidence>
<dbReference type="PANTHER" id="PTHR12128">
    <property type="entry name" value="DIHYDRODIPICOLINATE SYNTHASE"/>
    <property type="match status" value="1"/>
</dbReference>
<dbReference type="STRING" id="1336337.A0A3N4J2V8"/>
<dbReference type="Gene3D" id="3.20.20.70">
    <property type="entry name" value="Aldolase class I"/>
    <property type="match status" value="1"/>
</dbReference>
<feature type="binding site" evidence="4">
    <location>
        <position position="26"/>
    </location>
    <ligand>
        <name>pyruvate</name>
        <dbReference type="ChEBI" id="CHEBI:15361"/>
    </ligand>
</feature>
<organism evidence="5 6">
    <name type="scientific">Choiromyces venosus 120613-1</name>
    <dbReference type="NCBI Taxonomy" id="1336337"/>
    <lineage>
        <taxon>Eukaryota</taxon>
        <taxon>Fungi</taxon>
        <taxon>Dikarya</taxon>
        <taxon>Ascomycota</taxon>
        <taxon>Pezizomycotina</taxon>
        <taxon>Pezizomycetes</taxon>
        <taxon>Pezizales</taxon>
        <taxon>Tuberaceae</taxon>
        <taxon>Choiromyces</taxon>
    </lineage>
</organism>
<evidence type="ECO:0000256" key="4">
    <source>
        <dbReference type="PIRSR" id="PIRSR001365-2"/>
    </source>
</evidence>
<keyword evidence="2" id="KW-0704">Schiff base</keyword>
<protein>
    <submittedName>
        <fullName evidence="5">Aldolase</fullName>
    </submittedName>
</protein>
<evidence type="ECO:0000256" key="3">
    <source>
        <dbReference type="PIRNR" id="PIRNR001365"/>
    </source>
</evidence>
<dbReference type="EMBL" id="ML120493">
    <property type="protein sequence ID" value="RPA91567.1"/>
    <property type="molecule type" value="Genomic_DNA"/>
</dbReference>
<keyword evidence="6" id="KW-1185">Reference proteome</keyword>
<dbReference type="PRINTS" id="PR00146">
    <property type="entry name" value="DHPICSNTHASE"/>
</dbReference>
<evidence type="ECO:0000313" key="5">
    <source>
        <dbReference type="EMBL" id="RPA91567.1"/>
    </source>
</evidence>
<dbReference type="PIRSF" id="PIRSF001365">
    <property type="entry name" value="DHDPS"/>
    <property type="match status" value="1"/>
</dbReference>
<gene>
    <name evidence="5" type="ORF">L873DRAFT_1794806</name>
</gene>
<accession>A0A3N4J2V8</accession>
<keyword evidence="1 3" id="KW-0456">Lyase</keyword>
<proteinExistence type="inferred from homology"/>
<evidence type="ECO:0000256" key="1">
    <source>
        <dbReference type="ARBA" id="ARBA00023239"/>
    </source>
</evidence>
<dbReference type="InterPro" id="IPR020624">
    <property type="entry name" value="Schiff_base-form_aldolases_CS"/>
</dbReference>
<comment type="similarity">
    <text evidence="3">Belongs to the DapA family.</text>
</comment>
<dbReference type="AlphaFoldDB" id="A0A3N4J2V8"/>
<dbReference type="GO" id="GO:0008840">
    <property type="term" value="F:4-hydroxy-tetrahydrodipicolinate synthase activity"/>
    <property type="evidence" value="ECO:0007669"/>
    <property type="project" value="TreeGrafter"/>
</dbReference>
<dbReference type="SMART" id="SM01130">
    <property type="entry name" value="DHDPS"/>
    <property type="match status" value="1"/>
</dbReference>
<dbReference type="CDD" id="cd00408">
    <property type="entry name" value="DHDPS-like"/>
    <property type="match status" value="1"/>
</dbReference>
<dbReference type="SUPFAM" id="SSF51569">
    <property type="entry name" value="Aldolase"/>
    <property type="match status" value="1"/>
</dbReference>
<evidence type="ECO:0000313" key="6">
    <source>
        <dbReference type="Proteomes" id="UP000276215"/>
    </source>
</evidence>
<dbReference type="PROSITE" id="PS00665">
    <property type="entry name" value="DHDPS_1"/>
    <property type="match status" value="1"/>
</dbReference>
<dbReference type="InterPro" id="IPR013785">
    <property type="entry name" value="Aldolase_TIM"/>
</dbReference>
<dbReference type="InterPro" id="IPR002220">
    <property type="entry name" value="DapA-like"/>
</dbReference>
<feature type="binding site" evidence="4">
    <location>
        <position position="211"/>
    </location>
    <ligand>
        <name>pyruvate</name>
        <dbReference type="ChEBI" id="CHEBI:15361"/>
    </ligand>
</feature>
<reference evidence="5 6" key="1">
    <citation type="journal article" date="2018" name="Nat. Ecol. Evol.">
        <title>Pezizomycetes genomes reveal the molecular basis of ectomycorrhizal truffle lifestyle.</title>
        <authorList>
            <person name="Murat C."/>
            <person name="Payen T."/>
            <person name="Noel B."/>
            <person name="Kuo A."/>
            <person name="Morin E."/>
            <person name="Chen J."/>
            <person name="Kohler A."/>
            <person name="Krizsan K."/>
            <person name="Balestrini R."/>
            <person name="Da Silva C."/>
            <person name="Montanini B."/>
            <person name="Hainaut M."/>
            <person name="Levati E."/>
            <person name="Barry K.W."/>
            <person name="Belfiori B."/>
            <person name="Cichocki N."/>
            <person name="Clum A."/>
            <person name="Dockter R.B."/>
            <person name="Fauchery L."/>
            <person name="Guy J."/>
            <person name="Iotti M."/>
            <person name="Le Tacon F."/>
            <person name="Lindquist E.A."/>
            <person name="Lipzen A."/>
            <person name="Malagnac F."/>
            <person name="Mello A."/>
            <person name="Molinier V."/>
            <person name="Miyauchi S."/>
            <person name="Poulain J."/>
            <person name="Riccioni C."/>
            <person name="Rubini A."/>
            <person name="Sitrit Y."/>
            <person name="Splivallo R."/>
            <person name="Traeger S."/>
            <person name="Wang M."/>
            <person name="Zifcakova L."/>
            <person name="Wipf D."/>
            <person name="Zambonelli A."/>
            <person name="Paolocci F."/>
            <person name="Nowrousian M."/>
            <person name="Ottonello S."/>
            <person name="Baldrian P."/>
            <person name="Spatafora J.W."/>
            <person name="Henrissat B."/>
            <person name="Nagy L.G."/>
            <person name="Aury J.M."/>
            <person name="Wincker P."/>
            <person name="Grigoriev I.V."/>
            <person name="Bonfante P."/>
            <person name="Martin F.M."/>
        </authorList>
    </citation>
    <scope>NUCLEOTIDE SEQUENCE [LARGE SCALE GENOMIC DNA]</scope>
    <source>
        <strain evidence="5 6">120613-1</strain>
    </source>
</reference>
<dbReference type="OrthoDB" id="191315at2759"/>
<name>A0A3N4J2V8_9PEZI</name>
<dbReference type="Proteomes" id="UP000276215">
    <property type="component" value="Unassembled WGS sequence"/>
</dbReference>
<sequence>MDNAQTSHALHLARSGITGLVLLGSTGEAVHLTRTERVAQIKHVRAALTAGGYEDCPLIAGAATNGIEETMELLNESAAAGAGWGLVLAPGYFAAATSQEGIIALYKGVVEGSSIPVMMFVSPLLPPQDPALPVKQLPLPRRQQQYKTPPSIFRTLAAHPNIVDGKLSHGDISIHAQIALDPEIDHSKFHLFIGLSQQLFPVLQVGCNGAIESLAAIFTKTVVHVYNLVAHTEAMDQETLGHVRELQYRVSRAEELIVKFGTIEIKEAVA</sequence>
<dbReference type="Pfam" id="PF00701">
    <property type="entry name" value="DHDPS"/>
    <property type="match status" value="1"/>
</dbReference>
<dbReference type="PANTHER" id="PTHR12128:SF68">
    <property type="entry name" value="DIHYDRODIPICOLINATE SYNTHETASE"/>
    <property type="match status" value="1"/>
</dbReference>